<gene>
    <name evidence="2" type="ORF">G3M78_13855</name>
</gene>
<dbReference type="AlphaFoldDB" id="A0A7T0G4K6"/>
<dbReference type="Gene3D" id="1.10.150.650">
    <property type="match status" value="1"/>
</dbReference>
<accession>A0A7T0G4K6</accession>
<organism evidence="2 3">
    <name type="scientific">Candidatus Nitrohelix vancouverensis</name>
    <dbReference type="NCBI Taxonomy" id="2705534"/>
    <lineage>
        <taxon>Bacteria</taxon>
        <taxon>Pseudomonadati</taxon>
        <taxon>Nitrospinota/Tectimicrobiota group</taxon>
        <taxon>Nitrospinota</taxon>
        <taxon>Nitrospinia</taxon>
        <taxon>Nitrospinales</taxon>
        <taxon>Nitrospinaceae</taxon>
        <taxon>Candidatus Nitrohelix</taxon>
    </lineage>
</organism>
<dbReference type="EMBL" id="CP048620">
    <property type="protein sequence ID" value="QPJ66421.1"/>
    <property type="molecule type" value="Genomic_DNA"/>
</dbReference>
<dbReference type="GO" id="GO:0004534">
    <property type="term" value="F:5'-3' RNA exonuclease activity"/>
    <property type="evidence" value="ECO:0007669"/>
    <property type="project" value="TreeGrafter"/>
</dbReference>
<reference evidence="3" key="1">
    <citation type="submission" date="2020-02" db="EMBL/GenBank/DDBJ databases">
        <title>Genomic and physiological characterization of two novel Nitrospinaceae genera.</title>
        <authorList>
            <person name="Mueller A.J."/>
            <person name="Jung M.-Y."/>
            <person name="Strachan C.R."/>
            <person name="Herbold C.W."/>
            <person name="Kirkegaard R.H."/>
            <person name="Daims H."/>
        </authorList>
    </citation>
    <scope>NUCLEOTIDE SEQUENCE [LARGE SCALE GENOMIC DNA]</scope>
</reference>
<name>A0A7T0G4K6_9BACT</name>
<dbReference type="PANTHER" id="PTHR42924:SF3">
    <property type="entry name" value="POLYMERASE_HISTIDINOL PHOSPHATASE N-TERMINAL DOMAIN-CONTAINING PROTEIN"/>
    <property type="match status" value="1"/>
</dbReference>
<dbReference type="SUPFAM" id="SSF89550">
    <property type="entry name" value="PHP domain-like"/>
    <property type="match status" value="1"/>
</dbReference>
<dbReference type="Gene3D" id="3.20.20.140">
    <property type="entry name" value="Metal-dependent hydrolases"/>
    <property type="match status" value="1"/>
</dbReference>
<feature type="domain" description="Polymerase/histidinol phosphatase N-terminal" evidence="1">
    <location>
        <begin position="3"/>
        <end position="68"/>
    </location>
</feature>
<dbReference type="KEGG" id="nva:G3M78_13855"/>
<evidence type="ECO:0000259" key="1">
    <source>
        <dbReference type="SMART" id="SM00481"/>
    </source>
</evidence>
<dbReference type="InterPro" id="IPR016195">
    <property type="entry name" value="Pol/histidinol_Pase-like"/>
</dbReference>
<dbReference type="Pfam" id="PF02811">
    <property type="entry name" value="PHP"/>
    <property type="match status" value="1"/>
</dbReference>
<evidence type="ECO:0000313" key="2">
    <source>
        <dbReference type="EMBL" id="QPJ66421.1"/>
    </source>
</evidence>
<dbReference type="GO" id="GO:0035312">
    <property type="term" value="F:5'-3' DNA exonuclease activity"/>
    <property type="evidence" value="ECO:0007669"/>
    <property type="project" value="TreeGrafter"/>
</dbReference>
<protein>
    <submittedName>
        <fullName evidence="2">PHP domain-containing protein</fullName>
    </submittedName>
</protein>
<proteinExistence type="predicted"/>
<dbReference type="InterPro" id="IPR052018">
    <property type="entry name" value="PHP_domain"/>
</dbReference>
<dbReference type="SMART" id="SM00481">
    <property type="entry name" value="POLIIIAc"/>
    <property type="match status" value="1"/>
</dbReference>
<dbReference type="InterPro" id="IPR004013">
    <property type="entry name" value="PHP_dom"/>
</dbReference>
<dbReference type="PANTHER" id="PTHR42924">
    <property type="entry name" value="EXONUCLEASE"/>
    <property type="match status" value="1"/>
</dbReference>
<sequence length="290" mass="32818">MKSEIHMHSNYSDGEFPPGKLVDIAHKNSVNVLSLTDHDTFEGIPEFLEATREKGIMGFPGIEITVTYRDFQLHVLGYFKSYESILPELMAKVHDMSALREKRMRDLVDKINGLVPERHQGTIEFENVRRAAEGVLARPHLAREMVRLKIVSSTREAFDKYLAPHNVLRKNIVIEEALRLIGESGGISVLAHPGERAYSLYNPSKGRQYSDVPGMVEELKSYGLMGLECVYPYHERIGKVDYYKGLARRFGLIITGSRDFHGFSTGQSAKLLGSSKMDHGFVEEFKKAWG</sequence>
<dbReference type="Proteomes" id="UP000594464">
    <property type="component" value="Chromosome"/>
</dbReference>
<dbReference type="InterPro" id="IPR003141">
    <property type="entry name" value="Pol/His_phosphatase_N"/>
</dbReference>
<evidence type="ECO:0000313" key="3">
    <source>
        <dbReference type="Proteomes" id="UP000594464"/>
    </source>
</evidence>
<dbReference type="CDD" id="cd07438">
    <property type="entry name" value="PHP_HisPPase_AMP"/>
    <property type="match status" value="1"/>
</dbReference>